<dbReference type="EMBL" id="JABELV010000210">
    <property type="protein sequence ID" value="KAG7528065.1"/>
    <property type="molecule type" value="Genomic_DNA"/>
</dbReference>
<dbReference type="GO" id="GO:1990414">
    <property type="term" value="P:replication-born double-strand break repair via sister chromatid exchange"/>
    <property type="evidence" value="ECO:0007669"/>
    <property type="project" value="TreeGrafter"/>
</dbReference>
<dbReference type="SUPFAM" id="SSF46785">
    <property type="entry name" value="Winged helix' DNA-binding domain"/>
    <property type="match status" value="1"/>
</dbReference>
<dbReference type="Proteomes" id="UP000812966">
    <property type="component" value="Unassembled WGS sequence"/>
</dbReference>
<evidence type="ECO:0000259" key="5">
    <source>
        <dbReference type="Pfam" id="PF04824"/>
    </source>
</evidence>
<dbReference type="InterPro" id="IPR023093">
    <property type="entry name" value="ScpA-like_C"/>
</dbReference>
<dbReference type="Pfam" id="PF04824">
    <property type="entry name" value="Rad21_Rec8"/>
    <property type="match status" value="1"/>
</dbReference>
<dbReference type="PANTHER" id="PTHR12585">
    <property type="entry name" value="SCC1 / RAD21 FAMILY MEMBER"/>
    <property type="match status" value="1"/>
</dbReference>
<comment type="similarity">
    <text evidence="2">Belongs to the rad21 family.</text>
</comment>
<accession>A0A8K0JFE3</accession>
<evidence type="ECO:0000256" key="1">
    <source>
        <dbReference type="ARBA" id="ARBA00004123"/>
    </source>
</evidence>
<protein>
    <recommendedName>
        <fullName evidence="9">Double-strand-break repair protein rad21</fullName>
    </recommendedName>
</protein>
<dbReference type="GO" id="GO:0003682">
    <property type="term" value="F:chromatin binding"/>
    <property type="evidence" value="ECO:0007669"/>
    <property type="project" value="TreeGrafter"/>
</dbReference>
<evidence type="ECO:0000256" key="4">
    <source>
        <dbReference type="SAM" id="MobiDB-lite"/>
    </source>
</evidence>
<dbReference type="PANTHER" id="PTHR12585:SF69">
    <property type="entry name" value="FI11703P"/>
    <property type="match status" value="1"/>
</dbReference>
<organism evidence="7 8">
    <name type="scientific">Filobasidium floriforme</name>
    <dbReference type="NCBI Taxonomy" id="5210"/>
    <lineage>
        <taxon>Eukaryota</taxon>
        <taxon>Fungi</taxon>
        <taxon>Dikarya</taxon>
        <taxon>Basidiomycota</taxon>
        <taxon>Agaricomycotina</taxon>
        <taxon>Tremellomycetes</taxon>
        <taxon>Filobasidiales</taxon>
        <taxon>Filobasidiaceae</taxon>
        <taxon>Filobasidium</taxon>
    </lineage>
</organism>
<dbReference type="InterPro" id="IPR006910">
    <property type="entry name" value="Rad21_Rec8_N"/>
</dbReference>
<feature type="domain" description="Rad21/Rec8-like protein C-terminal eukaryotic" evidence="5">
    <location>
        <begin position="602"/>
        <end position="652"/>
    </location>
</feature>
<feature type="region of interest" description="Disordered" evidence="4">
    <location>
        <begin position="556"/>
        <end position="576"/>
    </location>
</feature>
<evidence type="ECO:0008006" key="9">
    <source>
        <dbReference type="Google" id="ProtNLM"/>
    </source>
</evidence>
<dbReference type="InterPro" id="IPR039781">
    <property type="entry name" value="Rad21/Rec8-like"/>
</dbReference>
<sequence length="669" mass="72806">MLLTELILSKKGPLAKVWISAHQERKLSKAQTLQVDVGETVEAILEQDGEPIALRMSGQLMLGVVRIYSRKAQYLMDDAKDVRDKISMAFRPGDVDLPLDHVQASRNAITIQDGGDLAMANFNTALDWEDIARNFIPLGLHVANEADITLPRAHYASSIRSSSIARESENGIDSQDFESGGIDLGLDMGDDTISIEYGREARSERASSVASRRRQRSMSMLSGVKSVRGDDEDVLRLGSDAGDNGMDIDLGGQELDLGLDLGGGFGDIDMGGDAMDVDMNLNDEDRERARRESTRLSTPPPLEEQDPSSLGRDLSPGVAERIAEIAAQQEQRAERVKPKKRVRIAAVDDDIELEDGVGRRDVTAILGEENYLPASKDMIALLQIRQDPVAFYSPTVKKNNQDYYLAGPVSGMAEELAELFMLPVRSGIRRGPIAPAGREEEEEDDVEVGRRDERRASERFGQGAADITLDDDLGGFGGFGDDTGLELEPVEGLDDIAAGDLARKRDASLAPSMAERFSRAGSVARSIIEARVEASGLSDECPIAFFDTRLRVNGVPQAGGSQSQVSEDFRSTSTGQGWSRNTVMAVEYLKGELQDGEDEDASLSFKAAAKASSKRAASTMFFELLNLGTRDMVKLQQDTAYGDIQIRGKPKLFENAARAESEVPQQIAV</sequence>
<dbReference type="AlphaFoldDB" id="A0A8K0JFE3"/>
<evidence type="ECO:0000313" key="8">
    <source>
        <dbReference type="Proteomes" id="UP000812966"/>
    </source>
</evidence>
<proteinExistence type="inferred from homology"/>
<dbReference type="GO" id="GO:0030892">
    <property type="term" value="C:mitotic cohesin complex"/>
    <property type="evidence" value="ECO:0007669"/>
    <property type="project" value="TreeGrafter"/>
</dbReference>
<evidence type="ECO:0000256" key="3">
    <source>
        <dbReference type="ARBA" id="ARBA00023242"/>
    </source>
</evidence>
<dbReference type="Pfam" id="PF04825">
    <property type="entry name" value="Rad21_Rec8_N"/>
    <property type="match status" value="1"/>
</dbReference>
<feature type="region of interest" description="Disordered" evidence="4">
    <location>
        <begin position="431"/>
        <end position="455"/>
    </location>
</feature>
<name>A0A8K0JFE3_9TREE</name>
<feature type="compositionally biased region" description="Basic and acidic residues" evidence="4">
    <location>
        <begin position="285"/>
        <end position="294"/>
    </location>
</feature>
<reference evidence="7" key="1">
    <citation type="submission" date="2020-04" db="EMBL/GenBank/DDBJ databases">
        <title>Analysis of mating type loci in Filobasidium floriforme.</title>
        <authorList>
            <person name="Nowrousian M."/>
        </authorList>
    </citation>
    <scope>NUCLEOTIDE SEQUENCE</scope>
    <source>
        <strain evidence="7">CBS 6242</strain>
    </source>
</reference>
<feature type="region of interest" description="Disordered" evidence="4">
    <location>
        <begin position="204"/>
        <end position="225"/>
    </location>
</feature>
<comment type="subcellular location">
    <subcellularLocation>
        <location evidence="1">Nucleus</location>
    </subcellularLocation>
</comment>
<feature type="compositionally biased region" description="Polar residues" evidence="4">
    <location>
        <begin position="559"/>
        <end position="576"/>
    </location>
</feature>
<dbReference type="GO" id="GO:0005634">
    <property type="term" value="C:nucleus"/>
    <property type="evidence" value="ECO:0007669"/>
    <property type="project" value="UniProtKB-SubCell"/>
</dbReference>
<feature type="region of interest" description="Disordered" evidence="4">
    <location>
        <begin position="285"/>
        <end position="315"/>
    </location>
</feature>
<dbReference type="InterPro" id="IPR036390">
    <property type="entry name" value="WH_DNA-bd_sf"/>
</dbReference>
<comment type="caution">
    <text evidence="7">The sequence shown here is derived from an EMBL/GenBank/DDBJ whole genome shotgun (WGS) entry which is preliminary data.</text>
</comment>
<keyword evidence="8" id="KW-1185">Reference proteome</keyword>
<gene>
    <name evidence="7" type="ORF">FFLO_06443</name>
</gene>
<keyword evidence="3" id="KW-0539">Nucleus</keyword>
<dbReference type="GO" id="GO:0007064">
    <property type="term" value="P:mitotic sister chromatid cohesion"/>
    <property type="evidence" value="ECO:0007669"/>
    <property type="project" value="TreeGrafter"/>
</dbReference>
<dbReference type="InterPro" id="IPR006909">
    <property type="entry name" value="Rad21/Rec8_C_eu"/>
</dbReference>
<evidence type="ECO:0000313" key="7">
    <source>
        <dbReference type="EMBL" id="KAG7528065.1"/>
    </source>
</evidence>
<dbReference type="Gene3D" id="1.10.10.580">
    <property type="entry name" value="Structural maintenance of chromosome 1. Chain E"/>
    <property type="match status" value="1"/>
</dbReference>
<evidence type="ECO:0000259" key="6">
    <source>
        <dbReference type="Pfam" id="PF04825"/>
    </source>
</evidence>
<evidence type="ECO:0000256" key="2">
    <source>
        <dbReference type="ARBA" id="ARBA00009870"/>
    </source>
</evidence>
<feature type="domain" description="Rad21/Rec8-like protein N-terminal" evidence="6">
    <location>
        <begin position="1"/>
        <end position="101"/>
    </location>
</feature>